<keyword evidence="2 10" id="KW-0489">Methyltransferase</keyword>
<evidence type="ECO:0000313" key="11">
    <source>
        <dbReference type="Proteomes" id="UP001492541"/>
    </source>
</evidence>
<keyword evidence="4" id="KW-0949">S-adenosyl-L-methionine</keyword>
<dbReference type="EMBL" id="CP087714">
    <property type="protein sequence ID" value="XAT62997.1"/>
    <property type="molecule type" value="Genomic_DNA"/>
</dbReference>
<dbReference type="RefSeq" id="WP_193808156.1">
    <property type="nucleotide sequence ID" value="NZ_CP087714.1"/>
</dbReference>
<comment type="catalytic activity">
    <reaction evidence="6">
        <text>a 2'-deoxyadenosine in DNA + S-adenosyl-L-methionine = an N(6)-methyl-2'-deoxyadenosine in DNA + S-adenosyl-L-homocysteine + H(+)</text>
        <dbReference type="Rhea" id="RHEA:15197"/>
        <dbReference type="Rhea" id="RHEA-COMP:12418"/>
        <dbReference type="Rhea" id="RHEA-COMP:12419"/>
        <dbReference type="ChEBI" id="CHEBI:15378"/>
        <dbReference type="ChEBI" id="CHEBI:57856"/>
        <dbReference type="ChEBI" id="CHEBI:59789"/>
        <dbReference type="ChEBI" id="CHEBI:90615"/>
        <dbReference type="ChEBI" id="CHEBI:90616"/>
        <dbReference type="EC" id="2.1.1.72"/>
    </reaction>
</comment>
<feature type="coiled-coil region" evidence="7">
    <location>
        <begin position="691"/>
        <end position="732"/>
    </location>
</feature>
<protein>
    <recommendedName>
        <fullName evidence="1">site-specific DNA-methyltransferase (adenine-specific)</fullName>
        <ecNumber evidence="1">2.1.1.72</ecNumber>
    </recommendedName>
</protein>
<keyword evidence="11" id="KW-1185">Reference proteome</keyword>
<evidence type="ECO:0000313" key="10">
    <source>
        <dbReference type="EMBL" id="XAT62997.1"/>
    </source>
</evidence>
<reference evidence="10 11" key="1">
    <citation type="submission" date="2021-11" db="EMBL/GenBank/DDBJ databases">
        <title>Whole genome of Geoglobus acetivorans.</title>
        <authorList>
            <person name="Liu D."/>
        </authorList>
    </citation>
    <scope>NUCLEOTIDE SEQUENCE [LARGE SCALE GENOMIC DNA]</scope>
    <source>
        <strain evidence="10 11">SBH6</strain>
    </source>
</reference>
<dbReference type="PANTHER" id="PTHR42933:SF3">
    <property type="entry name" value="TYPE I RESTRICTION ENZYME MJAVIII METHYLASE SUBUNIT"/>
    <property type="match status" value="1"/>
</dbReference>
<gene>
    <name evidence="10" type="ORF">LPQ35_06975</name>
</gene>
<dbReference type="NCBIfam" id="TIGR00497">
    <property type="entry name" value="hsdM"/>
    <property type="match status" value="1"/>
</dbReference>
<evidence type="ECO:0000256" key="6">
    <source>
        <dbReference type="ARBA" id="ARBA00047942"/>
    </source>
</evidence>
<organism evidence="10 11">
    <name type="scientific">Geoglobus acetivorans</name>
    <dbReference type="NCBI Taxonomy" id="565033"/>
    <lineage>
        <taxon>Archaea</taxon>
        <taxon>Methanobacteriati</taxon>
        <taxon>Methanobacteriota</taxon>
        <taxon>Archaeoglobi</taxon>
        <taxon>Archaeoglobales</taxon>
        <taxon>Archaeoglobaceae</taxon>
        <taxon>Geoglobus</taxon>
    </lineage>
</organism>
<feature type="domain" description="N6 adenine-specific DNA methyltransferase N-terminal" evidence="9">
    <location>
        <begin position="11"/>
        <end position="149"/>
    </location>
</feature>
<keyword evidence="7" id="KW-0175">Coiled coil</keyword>
<dbReference type="Proteomes" id="UP001492541">
    <property type="component" value="Chromosome"/>
</dbReference>
<evidence type="ECO:0000259" key="9">
    <source>
        <dbReference type="Pfam" id="PF12161"/>
    </source>
</evidence>
<dbReference type="Pfam" id="PF12161">
    <property type="entry name" value="HsdM_N"/>
    <property type="match status" value="1"/>
</dbReference>
<dbReference type="SUPFAM" id="SSF53335">
    <property type="entry name" value="S-adenosyl-L-methionine-dependent methyltransferases"/>
    <property type="match status" value="1"/>
</dbReference>
<dbReference type="InterPro" id="IPR004546">
    <property type="entry name" value="Restrct_endonuc_T1M"/>
</dbReference>
<name>A0ABZ3H3F7_GEOAI</name>
<dbReference type="InterPro" id="IPR051537">
    <property type="entry name" value="DNA_Adenine_Mtase"/>
</dbReference>
<dbReference type="InterPro" id="IPR029063">
    <property type="entry name" value="SAM-dependent_MTases_sf"/>
</dbReference>
<evidence type="ECO:0000256" key="2">
    <source>
        <dbReference type="ARBA" id="ARBA00022603"/>
    </source>
</evidence>
<feature type="coiled-coil region" evidence="7">
    <location>
        <begin position="631"/>
        <end position="665"/>
    </location>
</feature>
<dbReference type="Gene3D" id="1.20.1260.30">
    <property type="match status" value="1"/>
</dbReference>
<dbReference type="GO" id="GO:0032259">
    <property type="term" value="P:methylation"/>
    <property type="evidence" value="ECO:0007669"/>
    <property type="project" value="UniProtKB-KW"/>
</dbReference>
<dbReference type="PRINTS" id="PR00507">
    <property type="entry name" value="N12N6MTFRASE"/>
</dbReference>
<dbReference type="Pfam" id="PF02384">
    <property type="entry name" value="N6_Mtase"/>
    <property type="match status" value="1"/>
</dbReference>
<dbReference type="GeneID" id="90449417"/>
<dbReference type="InterPro" id="IPR038333">
    <property type="entry name" value="T1MK-like_N_sf"/>
</dbReference>
<accession>A0ABZ3H3F7</accession>
<dbReference type="EC" id="2.1.1.72" evidence="1"/>
<feature type="domain" description="DNA methylase adenine-specific" evidence="8">
    <location>
        <begin position="163"/>
        <end position="467"/>
    </location>
</feature>
<evidence type="ECO:0000256" key="5">
    <source>
        <dbReference type="ARBA" id="ARBA00022747"/>
    </source>
</evidence>
<evidence type="ECO:0000259" key="8">
    <source>
        <dbReference type="Pfam" id="PF02384"/>
    </source>
</evidence>
<dbReference type="InterPro" id="IPR003356">
    <property type="entry name" value="DNA_methylase_A-5"/>
</dbReference>
<dbReference type="GO" id="GO:0009007">
    <property type="term" value="F:site-specific DNA-methyltransferase (adenine-specific) activity"/>
    <property type="evidence" value="ECO:0007669"/>
    <property type="project" value="UniProtKB-EC"/>
</dbReference>
<evidence type="ECO:0000256" key="3">
    <source>
        <dbReference type="ARBA" id="ARBA00022679"/>
    </source>
</evidence>
<keyword evidence="3 10" id="KW-0808">Transferase</keyword>
<proteinExistence type="predicted"/>
<evidence type="ECO:0000256" key="1">
    <source>
        <dbReference type="ARBA" id="ARBA00011900"/>
    </source>
</evidence>
<dbReference type="InterPro" id="IPR022749">
    <property type="entry name" value="D12N6_MeTrfase_N"/>
</dbReference>
<dbReference type="PANTHER" id="PTHR42933">
    <property type="entry name" value="SLR6095 PROTEIN"/>
    <property type="match status" value="1"/>
</dbReference>
<evidence type="ECO:0000256" key="4">
    <source>
        <dbReference type="ARBA" id="ARBA00022691"/>
    </source>
</evidence>
<sequence length="829" mass="97444">MNNGKITLKQLETHLFKAADILRGKMDASEYKEYIFGMLFLKRVNDVFEAKREELRERFEKQGFTEEEIEELLEDPTTYGDTFFVPERARWENILNLKEDVGNQLNKALAALEEANPELDGVLKHIDFNAVKGKTRLKDQQLIDLIHHFNKYRLRNEDFEFPDLLGAAYEYLLKEFADSAGKKGGEFYTPPHVKTLMVRLIKPHEGMSVYDPTCGSGGFLIEARQYVEEQGQNPKNLALYGQELNGVTWSICKMNMILHDIPDAHIENEDTLTTPMFRENGYIKRFDRVLANPPFSQNYTTANMEFPERFKYGFTPENGKKADLMFLQHMIASLNDNGILVTVMPHGVLFRGGQEKIIREGIVKDDLIEAIIGLPPKLFYNTGIPACIIVINKNKPEHLKNKIFFINAEREYGEGRNQNYLRPEDIEKIVTVFEKKMEIPKYSRLVDIKEIEENDYNLNIRRYVDSSPDPEIEDVRAHLVGGVPRREINLYRKQMEKFGVDEEVFFTELDEEYFAFRESIKEKSEIKELLESHEGVKEKFEEHFQKLEEWWTQVVEDIENFPGNNNLWEFRNKALESLKQKLLPLGVLDEFKVAGVFVNWWEELKYDFKTVVASGWSKRIIEDERIERKYFQTDLEQIEELEAKIAEVEGELNELLEEIEEWDEEDNGKKTPNKAIKYLREQINDLKRYESESAVKEIRKLQELLTNIDRKNKQLSQLKKSLNKKIEELRGKYTTGRLTKQPVKVKKGKVDAKRENLSEEDAKELILEKFHDVIVKQLEKYLNAEKKELIRIFEKLWDKYSVPVTQLRTERDEEVRKLDEFLARLGYYG</sequence>
<dbReference type="Gene3D" id="3.40.50.150">
    <property type="entry name" value="Vaccinia Virus protein VP39"/>
    <property type="match status" value="1"/>
</dbReference>
<evidence type="ECO:0000256" key="7">
    <source>
        <dbReference type="SAM" id="Coils"/>
    </source>
</evidence>
<keyword evidence="5" id="KW-0680">Restriction system</keyword>